<comment type="caution">
    <text evidence="2">The sequence shown here is derived from an EMBL/GenBank/DDBJ whole genome shotgun (WGS) entry which is preliminary data.</text>
</comment>
<dbReference type="EMBL" id="JBICBT010000055">
    <property type="protein sequence ID" value="KAL3124975.1"/>
    <property type="molecule type" value="Genomic_DNA"/>
</dbReference>
<keyword evidence="3" id="KW-1185">Reference proteome</keyword>
<feature type="region of interest" description="Disordered" evidence="1">
    <location>
        <begin position="116"/>
        <end position="172"/>
    </location>
</feature>
<dbReference type="PROSITE" id="PS51257">
    <property type="entry name" value="PROKAR_LIPOPROTEIN"/>
    <property type="match status" value="1"/>
</dbReference>
<evidence type="ECO:0000313" key="2">
    <source>
        <dbReference type="EMBL" id="KAL3124975.1"/>
    </source>
</evidence>
<name>A0ABD2ME44_9BILA</name>
<dbReference type="Proteomes" id="UP001620626">
    <property type="component" value="Unassembled WGS sequence"/>
</dbReference>
<sequence>MNGEERKDQNAKMSLPMMGPGHLSLACWPSKTTTSSWVCARGNQSFRVGCRDKHDERVGGTEKKRRRDSVGEWKKRWSERGKRNQKEAKKRRSNALPGHTLLFGQLCFSLERDFGSRAGDRNDRNRGESADQREEGGEAASLCRERTSLSARRDGEGRGEGGGEDREWWGRE</sequence>
<accession>A0ABD2ME44</accession>
<proteinExistence type="predicted"/>
<feature type="compositionally biased region" description="Basic and acidic residues" evidence="1">
    <location>
        <begin position="116"/>
        <end position="136"/>
    </location>
</feature>
<reference evidence="2 3" key="1">
    <citation type="submission" date="2024-10" db="EMBL/GenBank/DDBJ databases">
        <authorList>
            <person name="Kim D."/>
        </authorList>
    </citation>
    <scope>NUCLEOTIDE SEQUENCE [LARGE SCALE GENOMIC DNA]</scope>
    <source>
        <strain evidence="2">BH-2024</strain>
    </source>
</reference>
<feature type="compositionally biased region" description="Basic and acidic residues" evidence="1">
    <location>
        <begin position="143"/>
        <end position="172"/>
    </location>
</feature>
<evidence type="ECO:0000256" key="1">
    <source>
        <dbReference type="SAM" id="MobiDB-lite"/>
    </source>
</evidence>
<feature type="compositionally biased region" description="Basic and acidic residues" evidence="1">
    <location>
        <begin position="49"/>
        <end position="87"/>
    </location>
</feature>
<feature type="region of interest" description="Disordered" evidence="1">
    <location>
        <begin position="49"/>
        <end position="96"/>
    </location>
</feature>
<dbReference type="AlphaFoldDB" id="A0ABD2ME44"/>
<evidence type="ECO:0000313" key="3">
    <source>
        <dbReference type="Proteomes" id="UP001620626"/>
    </source>
</evidence>
<protein>
    <submittedName>
        <fullName evidence="2">Uncharacterized protein</fullName>
    </submittedName>
</protein>
<organism evidence="2 3">
    <name type="scientific">Heterodera trifolii</name>
    <dbReference type="NCBI Taxonomy" id="157864"/>
    <lineage>
        <taxon>Eukaryota</taxon>
        <taxon>Metazoa</taxon>
        <taxon>Ecdysozoa</taxon>
        <taxon>Nematoda</taxon>
        <taxon>Chromadorea</taxon>
        <taxon>Rhabditida</taxon>
        <taxon>Tylenchina</taxon>
        <taxon>Tylenchomorpha</taxon>
        <taxon>Tylenchoidea</taxon>
        <taxon>Heteroderidae</taxon>
        <taxon>Heteroderinae</taxon>
        <taxon>Heterodera</taxon>
    </lineage>
</organism>
<gene>
    <name evidence="2" type="ORF">niasHT_009274</name>
</gene>